<dbReference type="Proteomes" id="UP000823927">
    <property type="component" value="Unassembled WGS sequence"/>
</dbReference>
<organism evidence="2 3">
    <name type="scientific">Candidatus Scybalocola faecigallinarum</name>
    <dbReference type="NCBI Taxonomy" id="2840941"/>
    <lineage>
        <taxon>Bacteria</taxon>
        <taxon>Bacillati</taxon>
        <taxon>Bacillota</taxon>
        <taxon>Clostridia</taxon>
        <taxon>Lachnospirales</taxon>
        <taxon>Lachnospiraceae</taxon>
        <taxon>Lachnospiraceae incertae sedis</taxon>
        <taxon>Candidatus Scybalocola (ex Gilroy et al. 2021)</taxon>
    </lineage>
</organism>
<evidence type="ECO:0000313" key="3">
    <source>
        <dbReference type="Proteomes" id="UP000823927"/>
    </source>
</evidence>
<dbReference type="Pfam" id="PF04854">
    <property type="entry name" value="DUF624"/>
    <property type="match status" value="1"/>
</dbReference>
<keyword evidence="1" id="KW-0812">Transmembrane</keyword>
<dbReference type="EMBL" id="DVIT01000027">
    <property type="protein sequence ID" value="HIS47347.1"/>
    <property type="molecule type" value="Genomic_DNA"/>
</dbReference>
<feature type="transmembrane region" description="Helical" evidence="1">
    <location>
        <begin position="152"/>
        <end position="172"/>
    </location>
</feature>
<dbReference type="AlphaFoldDB" id="A0A9D1F5G3"/>
<keyword evidence="1" id="KW-1133">Transmembrane helix</keyword>
<sequence length="216" mass="24754">MGGIFSIDSPLMQGLSKILDCIFLSILWVVFSLPLITFGASTSALYYTANKTIRNSRGYVWQQFWRGFKSSFKQSTILWLIFLLIMFLLYNDIQIVGLLGSGNLAFAAKVFFTVLMVVLGMVVMYIFPYVARFSAPLKSVAKNCAFMMVRHLPWSFLALLVIAVTAFIMWLIPITIFFMPTLGALVMTLILERIFVRYMSEEDRLKERKLNGKEYL</sequence>
<dbReference type="InterPro" id="IPR006938">
    <property type="entry name" value="DUF624"/>
</dbReference>
<reference evidence="2" key="2">
    <citation type="journal article" date="2021" name="PeerJ">
        <title>Extensive microbial diversity within the chicken gut microbiome revealed by metagenomics and culture.</title>
        <authorList>
            <person name="Gilroy R."/>
            <person name="Ravi A."/>
            <person name="Getino M."/>
            <person name="Pursley I."/>
            <person name="Horton D.L."/>
            <person name="Alikhan N.F."/>
            <person name="Baker D."/>
            <person name="Gharbi K."/>
            <person name="Hall N."/>
            <person name="Watson M."/>
            <person name="Adriaenssens E.M."/>
            <person name="Foster-Nyarko E."/>
            <person name="Jarju S."/>
            <person name="Secka A."/>
            <person name="Antonio M."/>
            <person name="Oren A."/>
            <person name="Chaudhuri R.R."/>
            <person name="La Ragione R."/>
            <person name="Hildebrand F."/>
            <person name="Pallen M.J."/>
        </authorList>
    </citation>
    <scope>NUCLEOTIDE SEQUENCE</scope>
    <source>
        <strain evidence="2">CHK178-757</strain>
    </source>
</reference>
<evidence type="ECO:0000313" key="2">
    <source>
        <dbReference type="EMBL" id="HIS47347.1"/>
    </source>
</evidence>
<name>A0A9D1F5G3_9FIRM</name>
<protein>
    <submittedName>
        <fullName evidence="2">YesL family protein</fullName>
    </submittedName>
</protein>
<feature type="transmembrane region" description="Helical" evidence="1">
    <location>
        <begin position="178"/>
        <end position="196"/>
    </location>
</feature>
<feature type="transmembrane region" description="Helical" evidence="1">
    <location>
        <begin position="22"/>
        <end position="49"/>
    </location>
</feature>
<accession>A0A9D1F5G3</accession>
<proteinExistence type="predicted"/>
<gene>
    <name evidence="2" type="ORF">IAB46_07305</name>
</gene>
<feature type="transmembrane region" description="Helical" evidence="1">
    <location>
        <begin position="110"/>
        <end position="131"/>
    </location>
</feature>
<feature type="transmembrane region" description="Helical" evidence="1">
    <location>
        <begin position="70"/>
        <end position="90"/>
    </location>
</feature>
<keyword evidence="1" id="KW-0472">Membrane</keyword>
<comment type="caution">
    <text evidence="2">The sequence shown here is derived from an EMBL/GenBank/DDBJ whole genome shotgun (WGS) entry which is preliminary data.</text>
</comment>
<reference evidence="2" key="1">
    <citation type="submission" date="2020-10" db="EMBL/GenBank/DDBJ databases">
        <authorList>
            <person name="Gilroy R."/>
        </authorList>
    </citation>
    <scope>NUCLEOTIDE SEQUENCE</scope>
    <source>
        <strain evidence="2">CHK178-757</strain>
    </source>
</reference>
<evidence type="ECO:0000256" key="1">
    <source>
        <dbReference type="SAM" id="Phobius"/>
    </source>
</evidence>